<protein>
    <submittedName>
        <fullName evidence="2">Uncharacterized protein</fullName>
    </submittedName>
</protein>
<dbReference type="OrthoDB" id="3270471at2759"/>
<comment type="caution">
    <text evidence="2">The sequence shown here is derived from an EMBL/GenBank/DDBJ whole genome shotgun (WGS) entry which is preliminary data.</text>
</comment>
<accession>X8JP30</accession>
<feature type="region of interest" description="Disordered" evidence="1">
    <location>
        <begin position="152"/>
        <end position="203"/>
    </location>
</feature>
<feature type="region of interest" description="Disordered" evidence="1">
    <location>
        <begin position="367"/>
        <end position="414"/>
    </location>
</feature>
<evidence type="ECO:0000313" key="2">
    <source>
        <dbReference type="EMBL" id="EUC65542.1"/>
    </source>
</evidence>
<feature type="region of interest" description="Disordered" evidence="1">
    <location>
        <begin position="308"/>
        <end position="343"/>
    </location>
</feature>
<feature type="compositionally biased region" description="Basic and acidic residues" evidence="1">
    <location>
        <begin position="152"/>
        <end position="178"/>
    </location>
</feature>
<evidence type="ECO:0000313" key="3">
    <source>
        <dbReference type="Proteomes" id="UP000030108"/>
    </source>
</evidence>
<proteinExistence type="predicted"/>
<dbReference type="AlphaFoldDB" id="X8JP30"/>
<sequence length="449" mass="49840">MDVTVPQGAVIEAKDSINIPFAPNGSAATFNPPVLPPLSSIRLGGADRPVQHLPFGPPNAPMPPPQHIPHGLHAQHPYANAIVPQPVQPLARSYSFHGPLQAERLERARNAAAAKLAAEELKRVKEAEKAAEKAAKEAKKVAEREAREAKKKAEKEAKEALKLADKQAKEAERAAAKEKARKKHNPTRGRRESGDSDDEISNANREDVKLAAIRPIVKAEKLRKWTDEESLKAIRHILSPKVWRRFKTRQTIVFKEISEAILLGSKDWKQVANFWLTCWKKFKACRRRENHTGGGDGDELALDAMREEVGSEPENNGSEPEDSSEAKPTESTDGTQNVFSSGQLDQFEQTEIYKLLLDVAGNHPEVVKDEEFDSSRPLSDSEDDAPSNPKKRRAESRNFVNSRVGALGQDRKSGRIRRNARVTRLQQLYTEPSDIPTVDPSLRVVSAPN</sequence>
<dbReference type="Proteomes" id="UP000030108">
    <property type="component" value="Unassembled WGS sequence"/>
</dbReference>
<reference evidence="3" key="1">
    <citation type="journal article" date="2014" name="Genome Announc.">
        <title>Draft genome sequence of the plant-pathogenic soil fungus Rhizoctonia solani anastomosis group 3 strain Rhs1AP.</title>
        <authorList>
            <person name="Cubeta M.A."/>
            <person name="Thomas E."/>
            <person name="Dean R.A."/>
            <person name="Jabaji S."/>
            <person name="Neate S.M."/>
            <person name="Tavantzis S."/>
            <person name="Toda T."/>
            <person name="Vilgalys R."/>
            <person name="Bharathan N."/>
            <person name="Fedorova-Abrams N."/>
            <person name="Pakala S.B."/>
            <person name="Pakala S.M."/>
            <person name="Zafar N."/>
            <person name="Joardar V."/>
            <person name="Losada L."/>
            <person name="Nierman W.C."/>
        </authorList>
    </citation>
    <scope>NUCLEOTIDE SEQUENCE [LARGE SCALE GENOMIC DNA]</scope>
    <source>
        <strain evidence="3">AG-3</strain>
    </source>
</reference>
<dbReference type="EMBL" id="JATN01000311">
    <property type="protein sequence ID" value="EUC65542.1"/>
    <property type="molecule type" value="Genomic_DNA"/>
</dbReference>
<feature type="compositionally biased region" description="Polar residues" evidence="1">
    <location>
        <begin position="331"/>
        <end position="343"/>
    </location>
</feature>
<gene>
    <name evidence="2" type="ORF">RSOL_447490</name>
</gene>
<organism evidence="2 3">
    <name type="scientific">Rhizoctonia solani AG-3 Rhs1AP</name>
    <dbReference type="NCBI Taxonomy" id="1086054"/>
    <lineage>
        <taxon>Eukaryota</taxon>
        <taxon>Fungi</taxon>
        <taxon>Dikarya</taxon>
        <taxon>Basidiomycota</taxon>
        <taxon>Agaricomycotina</taxon>
        <taxon>Agaricomycetes</taxon>
        <taxon>Cantharellales</taxon>
        <taxon>Ceratobasidiaceae</taxon>
        <taxon>Rhizoctonia</taxon>
    </lineage>
</organism>
<feature type="compositionally biased region" description="Basic residues" evidence="1">
    <location>
        <begin position="179"/>
        <end position="188"/>
    </location>
</feature>
<name>X8JP30_9AGAM</name>
<evidence type="ECO:0000256" key="1">
    <source>
        <dbReference type="SAM" id="MobiDB-lite"/>
    </source>
</evidence>